<keyword evidence="1" id="KW-0472">Membrane</keyword>
<dbReference type="EMBL" id="DF974416">
    <property type="protein sequence ID" value="GAU48381.1"/>
    <property type="molecule type" value="Genomic_DNA"/>
</dbReference>
<keyword evidence="1" id="KW-0812">Transmembrane</keyword>
<gene>
    <name evidence="3" type="ORF">TSUD_118070</name>
</gene>
<protein>
    <recommendedName>
        <fullName evidence="2">Reverse transcriptase zinc-binding domain-containing protein</fullName>
    </recommendedName>
</protein>
<feature type="domain" description="Reverse transcriptase zinc-binding" evidence="2">
    <location>
        <begin position="148"/>
        <end position="236"/>
    </location>
</feature>
<dbReference type="PANTHER" id="PTHR36617:SF5">
    <property type="entry name" value="OS05G0421675 PROTEIN"/>
    <property type="match status" value="1"/>
</dbReference>
<dbReference type="InterPro" id="IPR026960">
    <property type="entry name" value="RVT-Znf"/>
</dbReference>
<organism evidence="3 4">
    <name type="scientific">Trifolium subterraneum</name>
    <name type="common">Subterranean clover</name>
    <dbReference type="NCBI Taxonomy" id="3900"/>
    <lineage>
        <taxon>Eukaryota</taxon>
        <taxon>Viridiplantae</taxon>
        <taxon>Streptophyta</taxon>
        <taxon>Embryophyta</taxon>
        <taxon>Tracheophyta</taxon>
        <taxon>Spermatophyta</taxon>
        <taxon>Magnoliopsida</taxon>
        <taxon>eudicotyledons</taxon>
        <taxon>Gunneridae</taxon>
        <taxon>Pentapetalae</taxon>
        <taxon>rosids</taxon>
        <taxon>fabids</taxon>
        <taxon>Fabales</taxon>
        <taxon>Fabaceae</taxon>
        <taxon>Papilionoideae</taxon>
        <taxon>50 kb inversion clade</taxon>
        <taxon>NPAAA clade</taxon>
        <taxon>Hologalegina</taxon>
        <taxon>IRL clade</taxon>
        <taxon>Trifolieae</taxon>
        <taxon>Trifolium</taxon>
    </lineage>
</organism>
<accession>A0A2Z6NVW4</accession>
<dbReference type="PANTHER" id="PTHR36617">
    <property type="entry name" value="PROTEIN, PUTATIVE-RELATED"/>
    <property type="match status" value="1"/>
</dbReference>
<sequence>VCEDFRKIPWVSWKSICLRQECGGLGSGRVLVARYEVERGRIRDGGRIGYIWWREIACIWEGRELGGSWFGEQVSKRVGDGSDTFFWTDPWVEEIHLCERFGRLFDLAQNKWQTVAEMSSLGWGWIGKRGSGGDSCGWQWQPDPDEGYTVQGAYQLLTSQVSATMDDADKLIWHSQVPLKVCILAWRLLRDRLPTKVNLVTRGILSPADHFCVSRCGEAESALHLFISCSTFGSLWTWVPAAAFLYAAYLAGLCLGCVDRKKSSLISRLSKQLPSIVGQYQNLFF</sequence>
<reference evidence="4" key="1">
    <citation type="journal article" date="2017" name="Front. Plant Sci.">
        <title>Climate Clever Clovers: New Paradigm to Reduce the Environmental Footprint of Ruminants by Breeding Low Methanogenic Forages Utilizing Haplotype Variation.</title>
        <authorList>
            <person name="Kaur P."/>
            <person name="Appels R."/>
            <person name="Bayer P.E."/>
            <person name="Keeble-Gagnere G."/>
            <person name="Wang J."/>
            <person name="Hirakawa H."/>
            <person name="Shirasawa K."/>
            <person name="Vercoe P."/>
            <person name="Stefanova K."/>
            <person name="Durmic Z."/>
            <person name="Nichols P."/>
            <person name="Revell C."/>
            <person name="Isobe S.N."/>
            <person name="Edwards D."/>
            <person name="Erskine W."/>
        </authorList>
    </citation>
    <scope>NUCLEOTIDE SEQUENCE [LARGE SCALE GENOMIC DNA]</scope>
    <source>
        <strain evidence="4">cv. Daliak</strain>
    </source>
</reference>
<keyword evidence="1" id="KW-1133">Transmembrane helix</keyword>
<evidence type="ECO:0000256" key="1">
    <source>
        <dbReference type="SAM" id="Phobius"/>
    </source>
</evidence>
<evidence type="ECO:0000259" key="2">
    <source>
        <dbReference type="Pfam" id="PF13966"/>
    </source>
</evidence>
<feature type="non-terminal residue" evidence="3">
    <location>
        <position position="1"/>
    </location>
</feature>
<name>A0A2Z6NVW4_TRISU</name>
<dbReference type="OrthoDB" id="1938551at2759"/>
<proteinExistence type="predicted"/>
<evidence type="ECO:0000313" key="4">
    <source>
        <dbReference type="Proteomes" id="UP000242715"/>
    </source>
</evidence>
<dbReference type="AlphaFoldDB" id="A0A2Z6NVW4"/>
<dbReference type="Proteomes" id="UP000242715">
    <property type="component" value="Unassembled WGS sequence"/>
</dbReference>
<evidence type="ECO:0000313" key="3">
    <source>
        <dbReference type="EMBL" id="GAU48381.1"/>
    </source>
</evidence>
<keyword evidence="4" id="KW-1185">Reference proteome</keyword>
<feature type="transmembrane region" description="Helical" evidence="1">
    <location>
        <begin position="235"/>
        <end position="258"/>
    </location>
</feature>
<dbReference type="Pfam" id="PF13966">
    <property type="entry name" value="zf-RVT"/>
    <property type="match status" value="1"/>
</dbReference>